<protein>
    <submittedName>
        <fullName evidence="1">Uncharacterized protein</fullName>
    </submittedName>
</protein>
<sequence>MSMDRVRGRALELGLARRGVCGMRGI</sequence>
<proteinExistence type="predicted"/>
<dbReference type="Proteomes" id="UP000234331">
    <property type="component" value="Unassembled WGS sequence"/>
</dbReference>
<evidence type="ECO:0000313" key="1">
    <source>
        <dbReference type="EMBL" id="SNQ45321.1"/>
    </source>
</evidence>
<accession>A0A2I2KI27</accession>
<name>A0A2I2KI27_9ACTN</name>
<keyword evidence="2" id="KW-1185">Reference proteome</keyword>
<dbReference type="EMBL" id="FZMO01000001">
    <property type="protein sequence ID" value="SNQ45321.1"/>
    <property type="molecule type" value="Genomic_DNA"/>
</dbReference>
<gene>
    <name evidence="1" type="ORF">FRACA_10080</name>
</gene>
<reference evidence="1 2" key="1">
    <citation type="submission" date="2017-06" db="EMBL/GenBank/DDBJ databases">
        <authorList>
            <person name="Kim H.J."/>
            <person name="Triplett B.A."/>
        </authorList>
    </citation>
    <scope>NUCLEOTIDE SEQUENCE [LARGE SCALE GENOMIC DNA]</scope>
    <source>
        <strain evidence="1">FRACA_ARgP5</strain>
    </source>
</reference>
<organism evidence="1 2">
    <name type="scientific">Frankia canadensis</name>
    <dbReference type="NCBI Taxonomy" id="1836972"/>
    <lineage>
        <taxon>Bacteria</taxon>
        <taxon>Bacillati</taxon>
        <taxon>Actinomycetota</taxon>
        <taxon>Actinomycetes</taxon>
        <taxon>Frankiales</taxon>
        <taxon>Frankiaceae</taxon>
        <taxon>Frankia</taxon>
    </lineage>
</organism>
<dbReference type="AlphaFoldDB" id="A0A2I2KI27"/>
<evidence type="ECO:0000313" key="2">
    <source>
        <dbReference type="Proteomes" id="UP000234331"/>
    </source>
</evidence>